<keyword evidence="6" id="KW-0598">Phosphotransferase system</keyword>
<dbReference type="InterPro" id="IPR011055">
    <property type="entry name" value="Dup_hybrid_motif"/>
</dbReference>
<dbReference type="InterPro" id="IPR011297">
    <property type="entry name" value="PTS_IIABC_b_glu"/>
</dbReference>
<evidence type="ECO:0000256" key="3">
    <source>
        <dbReference type="ARBA" id="ARBA00022475"/>
    </source>
</evidence>
<dbReference type="PROSITE" id="PS51093">
    <property type="entry name" value="PTS_EIIA_TYPE_1"/>
    <property type="match status" value="1"/>
</dbReference>
<dbReference type="SUPFAM" id="SSF51261">
    <property type="entry name" value="Duplicated hybrid motif"/>
    <property type="match status" value="1"/>
</dbReference>
<dbReference type="PROSITE" id="PS51103">
    <property type="entry name" value="PTS_EIIC_TYPE_1"/>
    <property type="match status" value="1"/>
</dbReference>
<dbReference type="InterPro" id="IPR050558">
    <property type="entry name" value="PTS_Sugar-Specific_Components"/>
</dbReference>
<gene>
    <name evidence="11" type="primary">bglF_2</name>
    <name evidence="11" type="ORF">ERS852425_01489</name>
</gene>
<evidence type="ECO:0000256" key="8">
    <source>
        <dbReference type="ARBA" id="ARBA00022777"/>
    </source>
</evidence>
<dbReference type="Gene3D" id="2.70.70.10">
    <property type="entry name" value="Glucose Permease (Domain IIA)"/>
    <property type="match status" value="1"/>
</dbReference>
<dbReference type="InterPro" id="IPR001996">
    <property type="entry name" value="PTS_IIB_1"/>
</dbReference>
<accession>A0A173SR50</accession>
<keyword evidence="5" id="KW-0808">Transferase</keyword>
<evidence type="ECO:0000256" key="9">
    <source>
        <dbReference type="ARBA" id="ARBA00022989"/>
    </source>
</evidence>
<dbReference type="PANTHER" id="PTHR30175:SF1">
    <property type="entry name" value="PTS SYSTEM ARBUTIN-, CELLOBIOSE-, AND SALICIN-SPECIFIC EIIBC COMPONENT-RELATED"/>
    <property type="match status" value="1"/>
</dbReference>
<dbReference type="PANTHER" id="PTHR30175">
    <property type="entry name" value="PHOSPHOTRANSFERASE SYSTEM TRANSPORT PROTEIN"/>
    <property type="match status" value="1"/>
</dbReference>
<evidence type="ECO:0000256" key="10">
    <source>
        <dbReference type="ARBA" id="ARBA00023136"/>
    </source>
</evidence>
<dbReference type="Gene3D" id="3.30.1360.60">
    <property type="entry name" value="Glucose permease domain IIB"/>
    <property type="match status" value="1"/>
</dbReference>
<dbReference type="InterPro" id="IPR013013">
    <property type="entry name" value="PTS_EIIC_1"/>
</dbReference>
<dbReference type="InterPro" id="IPR003352">
    <property type="entry name" value="PTS_EIIC"/>
</dbReference>
<evidence type="ECO:0000313" key="12">
    <source>
        <dbReference type="Proteomes" id="UP000095598"/>
    </source>
</evidence>
<dbReference type="CDD" id="cd00212">
    <property type="entry name" value="PTS_IIB_glc"/>
    <property type="match status" value="1"/>
</dbReference>
<keyword evidence="3" id="KW-1003">Cell membrane</keyword>
<dbReference type="PROSITE" id="PS01035">
    <property type="entry name" value="PTS_EIIB_TYPE_1_CYS"/>
    <property type="match status" value="1"/>
</dbReference>
<keyword evidence="7" id="KW-0812">Transmembrane</keyword>
<proteinExistence type="predicted"/>
<dbReference type="AlphaFoldDB" id="A0A173SR50"/>
<dbReference type="GO" id="GO:0016301">
    <property type="term" value="F:kinase activity"/>
    <property type="evidence" value="ECO:0007669"/>
    <property type="project" value="UniProtKB-KW"/>
</dbReference>
<protein>
    <submittedName>
        <fullName evidence="11">EIIBCA-Bgl</fullName>
    </submittedName>
</protein>
<evidence type="ECO:0000256" key="7">
    <source>
        <dbReference type="ARBA" id="ARBA00022692"/>
    </source>
</evidence>
<keyword evidence="9" id="KW-1133">Transmembrane helix</keyword>
<keyword evidence="8" id="KW-0418">Kinase</keyword>
<dbReference type="GO" id="GO:0005886">
    <property type="term" value="C:plasma membrane"/>
    <property type="evidence" value="ECO:0007669"/>
    <property type="project" value="UniProtKB-SubCell"/>
</dbReference>
<dbReference type="GO" id="GO:0009401">
    <property type="term" value="P:phosphoenolpyruvate-dependent sugar phosphotransferase system"/>
    <property type="evidence" value="ECO:0007669"/>
    <property type="project" value="UniProtKB-KW"/>
</dbReference>
<evidence type="ECO:0000256" key="1">
    <source>
        <dbReference type="ARBA" id="ARBA00004651"/>
    </source>
</evidence>
<reference evidence="11 12" key="1">
    <citation type="submission" date="2015-09" db="EMBL/GenBank/DDBJ databases">
        <authorList>
            <consortium name="Pathogen Informatics"/>
        </authorList>
    </citation>
    <scope>NUCLEOTIDE SEQUENCE [LARGE SCALE GENOMIC DNA]</scope>
    <source>
        <strain evidence="11 12">2789STDY5608868</strain>
    </source>
</reference>
<evidence type="ECO:0000256" key="2">
    <source>
        <dbReference type="ARBA" id="ARBA00022448"/>
    </source>
</evidence>
<keyword evidence="10" id="KW-0472">Membrane</keyword>
<evidence type="ECO:0000256" key="4">
    <source>
        <dbReference type="ARBA" id="ARBA00022597"/>
    </source>
</evidence>
<evidence type="ECO:0000256" key="6">
    <source>
        <dbReference type="ARBA" id="ARBA00022683"/>
    </source>
</evidence>
<dbReference type="InterPro" id="IPR018113">
    <property type="entry name" value="PTrfase_EIIB_Cys"/>
</dbReference>
<sequence length="634" mass="68144">MSDNKTLGKKIIEAAGGAENIKSITNCATRLRMYIKDASKYDEESIKKIDGVMGTSIVGDQYQVIVGPKAIHLCKAIQDEYGIAGAGKKQEKAKGNIVNRFLETVSGCIAPLVPALAASGLIKVLLTICSMLNLLPEQSQTYALLSTASDAVFYFMPVILAYTSAKRFQCNEVLAIVIAGMLLHPNFVSMVTQTQEQHMAIHFLGLPVTQTSYNGTVVPIILTVWVMSYIEKFIDKILPEVVVHLFRPLLIVLFMTPIALIVTGPAGAIFGQGLAVVLQTIFAKAGWVALALTLLVASFLCMTGMHLALIPVAMTSIAEVGYDEFVLVVFLCFTLSQGAAALAVLLKTKNSKLRQLAIPAAISGLFGGTSEPALYGISVKMKKPLYATIIGATVAGIYAGIVHLKVFAFGLFSVVGIPGYYSAKYSSNLQHAIITAALTIGVTMIAVWILGFDDSVYDDYDEESAEDVDTAPIVLNENVDDSEVVSVTSGKIVKQEDIKDEVFSTGVIGKTVGIVSNDGVCYSPVDGEIASVFQTKHAMAFKSKEGTEVLMHVGIDSVNLEGEGFKVFVEEGDTVKKGQKVLTYDKTVFEKNNIDETTIMAISNTQDYEDIQMLAKGEEIIAGDPIFATLAKED</sequence>
<dbReference type="InterPro" id="IPR036878">
    <property type="entry name" value="Glu_permease_IIB"/>
</dbReference>
<comment type="subcellular location">
    <subcellularLocation>
        <location evidence="1">Cell membrane</location>
        <topology evidence="1">Multi-pass membrane protein</topology>
    </subcellularLocation>
</comment>
<dbReference type="Proteomes" id="UP000095598">
    <property type="component" value="Unassembled WGS sequence"/>
</dbReference>
<dbReference type="Pfam" id="PF02378">
    <property type="entry name" value="PTS_EIIC"/>
    <property type="match status" value="1"/>
</dbReference>
<dbReference type="GO" id="GO:0090589">
    <property type="term" value="F:protein-phosphocysteine-trehalose phosphotransferase system transporter activity"/>
    <property type="evidence" value="ECO:0007669"/>
    <property type="project" value="TreeGrafter"/>
</dbReference>
<dbReference type="Pfam" id="PF00367">
    <property type="entry name" value="PTS_EIIB"/>
    <property type="match status" value="1"/>
</dbReference>
<dbReference type="RefSeq" id="WP_055258486.1">
    <property type="nucleotide sequence ID" value="NZ_CYXT01000009.1"/>
</dbReference>
<dbReference type="InterPro" id="IPR001127">
    <property type="entry name" value="PTS_EIIA_1_perm"/>
</dbReference>
<dbReference type="GO" id="GO:0008982">
    <property type="term" value="F:protein-N(PI)-phosphohistidine-sugar phosphotransferase activity"/>
    <property type="evidence" value="ECO:0007669"/>
    <property type="project" value="InterPro"/>
</dbReference>
<evidence type="ECO:0000313" key="11">
    <source>
        <dbReference type="EMBL" id="CUM92446.1"/>
    </source>
</evidence>
<dbReference type="NCBIfam" id="TIGR01995">
    <property type="entry name" value="PTS-II-ABC-beta"/>
    <property type="match status" value="1"/>
</dbReference>
<dbReference type="EMBL" id="CYXT01000009">
    <property type="protein sequence ID" value="CUM92446.1"/>
    <property type="molecule type" value="Genomic_DNA"/>
</dbReference>
<organism evidence="11 12">
    <name type="scientific">Anaerostipes hadrus</name>
    <dbReference type="NCBI Taxonomy" id="649756"/>
    <lineage>
        <taxon>Bacteria</taxon>
        <taxon>Bacillati</taxon>
        <taxon>Bacillota</taxon>
        <taxon>Clostridia</taxon>
        <taxon>Lachnospirales</taxon>
        <taxon>Lachnospiraceae</taxon>
        <taxon>Anaerostipes</taxon>
    </lineage>
</organism>
<evidence type="ECO:0000256" key="5">
    <source>
        <dbReference type="ARBA" id="ARBA00022679"/>
    </source>
</evidence>
<dbReference type="Pfam" id="PF00358">
    <property type="entry name" value="PTS_EIIA_1"/>
    <property type="match status" value="1"/>
</dbReference>
<dbReference type="SUPFAM" id="SSF55604">
    <property type="entry name" value="Glucose permease domain IIB"/>
    <property type="match status" value="1"/>
</dbReference>
<keyword evidence="2" id="KW-0813">Transport</keyword>
<dbReference type="GO" id="GO:0015771">
    <property type="term" value="P:trehalose transport"/>
    <property type="evidence" value="ECO:0007669"/>
    <property type="project" value="TreeGrafter"/>
</dbReference>
<keyword evidence="4" id="KW-0762">Sugar transport</keyword>
<dbReference type="NCBIfam" id="TIGR00830">
    <property type="entry name" value="PTBA"/>
    <property type="match status" value="1"/>
</dbReference>
<dbReference type="PROSITE" id="PS51098">
    <property type="entry name" value="PTS_EIIB_TYPE_1"/>
    <property type="match status" value="1"/>
</dbReference>
<name>A0A173SR50_ANAHA</name>